<dbReference type="InterPro" id="IPR011047">
    <property type="entry name" value="Quinoprotein_ADH-like_sf"/>
</dbReference>
<dbReference type="Gene3D" id="2.130.10.10">
    <property type="entry name" value="YVTN repeat-like/Quinoprotein amine dehydrogenase"/>
    <property type="match status" value="1"/>
</dbReference>
<gene>
    <name evidence="3" type="ORF">ACFQSB_15790</name>
</gene>
<protein>
    <submittedName>
        <fullName evidence="3">AAA family ATPase</fullName>
    </submittedName>
</protein>
<dbReference type="CDD" id="cd00093">
    <property type="entry name" value="HTH_XRE"/>
    <property type="match status" value="1"/>
</dbReference>
<reference evidence="4" key="1">
    <citation type="journal article" date="2019" name="Int. J. Syst. Evol. Microbiol.">
        <title>The Global Catalogue of Microorganisms (GCM) 10K type strain sequencing project: providing services to taxonomists for standard genome sequencing and annotation.</title>
        <authorList>
            <consortium name="The Broad Institute Genomics Platform"/>
            <consortium name="The Broad Institute Genome Sequencing Center for Infectious Disease"/>
            <person name="Wu L."/>
            <person name="Ma J."/>
        </authorList>
    </citation>
    <scope>NUCLEOTIDE SEQUENCE [LARGE SCALE GENOMIC DNA]</scope>
    <source>
        <strain evidence="4">CECT 7649</strain>
    </source>
</reference>
<dbReference type="Gene3D" id="3.40.50.300">
    <property type="entry name" value="P-loop containing nucleotide triphosphate hydrolases"/>
    <property type="match status" value="1"/>
</dbReference>
<dbReference type="InterPro" id="IPR015943">
    <property type="entry name" value="WD40/YVTN_repeat-like_dom_sf"/>
</dbReference>
<evidence type="ECO:0000259" key="2">
    <source>
        <dbReference type="SMART" id="SM00530"/>
    </source>
</evidence>
<sequence length="898" mass="97713">MLRFAGDLRRLRRQAGQPSYRELGRRARYSAAALSEAVAGRRLPSLAVTVAFVAACEGDVEAWRERWRELAASDATPNGQASSPYVGLAAYQVQDADRFFGREALTETLARLVDERPFVGVFGASGAGKSSLLRAGLAAESKRTVVVLTPGSDPVTEVATVVAGLVDEPLAHVRERLAADPHALRGLLSEACDDLLLIVDQFEEVFTLCADDDRLWLVRALTAAASPRGRVVLGVRADFYGHCSRHPELVAALYRAQLMVGPMSPDELRRAVTEPAARAGASVESALLARLMSDVTGQPSALPLVSHVLAETWRRRRGMVLTLAGYQDVGGVEHALARTAEHTFQQLTGGERDAARLMFLRLVTPGDGTEDTKRRLRRDELGASHGPLERFAAARLVSVDDHGAELAHEALLRAWPRLTAWIAEDRDLLRAHRLVTEAATAWQAHDRDPDLLWRGERLTAIDRLLDRLNPVERDFLDAGLTAQRLRETRRRRRRRRLRVLIAALSVLVVLLTGAVGLAVTAKSEADHRRNEAISLRAADTARALLLTKPRDAAALALAAYRISPTAETRAALILAHAAAGAATLGEGYQDTPLRVAVTPRTVRSGKYSGYQLWRRDGTAWRPAGVLPGGAFLYSSSADGRRLLTWHAPTRFHLWDVSDPDHPREIAVPDDLSIVNDLTRDGGLLVATGADRTTVVWRVADGSVRRLPARDVEGAALVPDGSGIVLTRRDGGQYAVELWSLDGARIATLMRTLDVVYPYAGPAGTVAVVGTKSGKLTVLRFTDPRSPRTMVRAEGMGSPTWVVFDPQGRTAAALDDDSIRMWDLSSGAVVLSLHFDGLPLTRPRLLSATGELLVLNSGNGALWQVDPDLSRVIHDTCAGRVELDWNRYLPDTPRVPLCG</sequence>
<dbReference type="EMBL" id="JBHTCG010000009">
    <property type="protein sequence ID" value="MFC7383683.1"/>
    <property type="molecule type" value="Genomic_DNA"/>
</dbReference>
<accession>A0ABW2P230</accession>
<keyword evidence="1" id="KW-0472">Membrane</keyword>
<feature type="domain" description="HTH cro/C1-type" evidence="2">
    <location>
        <begin position="7"/>
        <end position="63"/>
    </location>
</feature>
<name>A0ABW2P230_9ACTN</name>
<dbReference type="SMART" id="SM00530">
    <property type="entry name" value="HTH_XRE"/>
    <property type="match status" value="1"/>
</dbReference>
<keyword evidence="1" id="KW-0812">Transmembrane</keyword>
<dbReference type="SUPFAM" id="SSF50998">
    <property type="entry name" value="Quinoprotein alcohol dehydrogenase-like"/>
    <property type="match status" value="1"/>
</dbReference>
<evidence type="ECO:0000313" key="3">
    <source>
        <dbReference type="EMBL" id="MFC7383683.1"/>
    </source>
</evidence>
<dbReference type="Pfam" id="PF20703">
    <property type="entry name" value="nSTAND1"/>
    <property type="match status" value="1"/>
</dbReference>
<dbReference type="InterPro" id="IPR049052">
    <property type="entry name" value="nSTAND1"/>
</dbReference>
<organism evidence="3 4">
    <name type="scientific">Sphaerisporangium rhizosphaerae</name>
    <dbReference type="NCBI Taxonomy" id="2269375"/>
    <lineage>
        <taxon>Bacteria</taxon>
        <taxon>Bacillati</taxon>
        <taxon>Actinomycetota</taxon>
        <taxon>Actinomycetes</taxon>
        <taxon>Streptosporangiales</taxon>
        <taxon>Streptosporangiaceae</taxon>
        <taxon>Sphaerisporangium</taxon>
    </lineage>
</organism>
<keyword evidence="1" id="KW-1133">Transmembrane helix</keyword>
<dbReference type="InterPro" id="IPR001387">
    <property type="entry name" value="Cro/C1-type_HTH"/>
</dbReference>
<keyword evidence="4" id="KW-1185">Reference proteome</keyword>
<evidence type="ECO:0000256" key="1">
    <source>
        <dbReference type="SAM" id="Phobius"/>
    </source>
</evidence>
<dbReference type="SUPFAM" id="SSF52540">
    <property type="entry name" value="P-loop containing nucleoside triphosphate hydrolases"/>
    <property type="match status" value="1"/>
</dbReference>
<proteinExistence type="predicted"/>
<evidence type="ECO:0000313" key="4">
    <source>
        <dbReference type="Proteomes" id="UP001596496"/>
    </source>
</evidence>
<dbReference type="Proteomes" id="UP001596496">
    <property type="component" value="Unassembled WGS sequence"/>
</dbReference>
<dbReference type="InterPro" id="IPR027417">
    <property type="entry name" value="P-loop_NTPase"/>
</dbReference>
<comment type="caution">
    <text evidence="3">The sequence shown here is derived from an EMBL/GenBank/DDBJ whole genome shotgun (WGS) entry which is preliminary data.</text>
</comment>
<feature type="transmembrane region" description="Helical" evidence="1">
    <location>
        <begin position="499"/>
        <end position="519"/>
    </location>
</feature>